<name>A0A4R9GJS3_9LEPT</name>
<dbReference type="GO" id="GO:0045227">
    <property type="term" value="P:capsule polysaccharide biosynthetic process"/>
    <property type="evidence" value="ECO:0007669"/>
    <property type="project" value="InterPro"/>
</dbReference>
<organism evidence="2 3">
    <name type="scientific">Leptospira fletcheri</name>
    <dbReference type="NCBI Taxonomy" id="2484981"/>
    <lineage>
        <taxon>Bacteria</taxon>
        <taxon>Pseudomonadati</taxon>
        <taxon>Spirochaetota</taxon>
        <taxon>Spirochaetia</taxon>
        <taxon>Leptospirales</taxon>
        <taxon>Leptospiraceae</taxon>
        <taxon>Leptospira</taxon>
    </lineage>
</organism>
<keyword evidence="1" id="KW-0472">Membrane</keyword>
<keyword evidence="1" id="KW-1133">Transmembrane helix</keyword>
<dbReference type="Pfam" id="PF14102">
    <property type="entry name" value="Caps_synth_CapC"/>
    <property type="match status" value="1"/>
</dbReference>
<dbReference type="AlphaFoldDB" id="A0A4R9GJS3"/>
<feature type="transmembrane region" description="Helical" evidence="1">
    <location>
        <begin position="132"/>
        <end position="154"/>
    </location>
</feature>
<proteinExistence type="predicted"/>
<evidence type="ECO:0000313" key="3">
    <source>
        <dbReference type="Proteomes" id="UP000298458"/>
    </source>
</evidence>
<dbReference type="InterPro" id="IPR008338">
    <property type="entry name" value="Capsule_biosynth_CapC"/>
</dbReference>
<accession>A0A4R9GJS3</accession>
<feature type="transmembrane region" description="Helical" evidence="1">
    <location>
        <begin position="43"/>
        <end position="62"/>
    </location>
</feature>
<gene>
    <name evidence="2" type="primary">pgsC</name>
    <name evidence="2" type="ORF">EHO60_01160</name>
</gene>
<dbReference type="PRINTS" id="PR01759">
    <property type="entry name" value="CAPSULEPROTC"/>
</dbReference>
<feature type="transmembrane region" description="Helical" evidence="1">
    <location>
        <begin position="74"/>
        <end position="92"/>
    </location>
</feature>
<dbReference type="GO" id="GO:0016020">
    <property type="term" value="C:membrane"/>
    <property type="evidence" value="ECO:0007669"/>
    <property type="project" value="InterPro"/>
</dbReference>
<dbReference type="Proteomes" id="UP000298458">
    <property type="component" value="Unassembled WGS sequence"/>
</dbReference>
<dbReference type="OrthoDB" id="48792at2"/>
<evidence type="ECO:0000313" key="2">
    <source>
        <dbReference type="EMBL" id="TGK13982.1"/>
    </source>
</evidence>
<dbReference type="NCBIfam" id="TIGR04011">
    <property type="entry name" value="poly_gGlu_PgsC"/>
    <property type="match status" value="1"/>
</dbReference>
<reference evidence="2" key="1">
    <citation type="journal article" date="2019" name="PLoS Negl. Trop. Dis.">
        <title>Revisiting the worldwide diversity of Leptospira species in the environment.</title>
        <authorList>
            <person name="Vincent A.T."/>
            <person name="Schiettekatte O."/>
            <person name="Bourhy P."/>
            <person name="Veyrier F.J."/>
            <person name="Picardeau M."/>
        </authorList>
    </citation>
    <scope>NUCLEOTIDE SEQUENCE [LARGE SCALE GENOMIC DNA]</scope>
    <source>
        <strain evidence="2">SSW15</strain>
    </source>
</reference>
<protein>
    <submittedName>
        <fullName evidence="2">Poly-gamma-glutamate biosynthesis protein PgsC</fullName>
    </submittedName>
</protein>
<dbReference type="RefSeq" id="WP_135766323.1">
    <property type="nucleotide sequence ID" value="NZ_RQET01000001.1"/>
</dbReference>
<dbReference type="EMBL" id="RQET01000001">
    <property type="protein sequence ID" value="TGK13982.1"/>
    <property type="molecule type" value="Genomic_DNA"/>
</dbReference>
<evidence type="ECO:0000256" key="1">
    <source>
        <dbReference type="SAM" id="Phobius"/>
    </source>
</evidence>
<comment type="caution">
    <text evidence="2">The sequence shown here is derived from an EMBL/GenBank/DDBJ whole genome shotgun (WGS) entry which is preliminary data.</text>
</comment>
<keyword evidence="3" id="KW-1185">Reference proteome</keyword>
<sequence length="160" mass="17273">MDLLTLAIGIGLFVSLAFAEFFGIAAGGLVVPGYIALQLHRPLNILMTLSLGGLTFGFGRLVSGVTILYGKRKTAFLLLTGFLLGALVQEFLRRNHLVFSVFSPTFSDSEEARVVGHIIPGLIALWMDRQGIWETICVLLTGSVIVRLALIVILGGDFQP</sequence>
<keyword evidence="1" id="KW-0812">Transmembrane</keyword>